<evidence type="ECO:0000256" key="8">
    <source>
        <dbReference type="SAM" id="Phobius"/>
    </source>
</evidence>
<evidence type="ECO:0000313" key="11">
    <source>
        <dbReference type="Proteomes" id="UP000031587"/>
    </source>
</evidence>
<feature type="transmembrane region" description="Helical" evidence="8">
    <location>
        <begin position="26"/>
        <end position="47"/>
    </location>
</feature>
<dbReference type="GO" id="GO:0005886">
    <property type="term" value="C:plasma membrane"/>
    <property type="evidence" value="ECO:0007669"/>
    <property type="project" value="UniProtKB-SubCell"/>
</dbReference>
<comment type="subcellular location">
    <subcellularLocation>
        <location evidence="1">Cell inner membrane</location>
    </subcellularLocation>
</comment>
<evidence type="ECO:0000259" key="9">
    <source>
        <dbReference type="Pfam" id="PF02470"/>
    </source>
</evidence>
<sequence length="551" mass="59825">MESSAADQPRAPGQAPVKTRRFSISLVWIVPIVAVLVGLSLVVHNLMQEGPTITVTFKTGSGLTANKTEVKYRNVVIGQVTDVELSDDQKSVNATIKLAKQAETFTREDSQFWVVRPRIGAGGVSGIDTLLSGDYIGADIGQSNSRAKHFKGLENPPPITYGEPGKRFNLHASDLGSLDIGSPVYYRKIPVGQVVAYALDADGKGVNIEVFIHAPNDAYVTENTRFWNASGIDVNVGANGFAVKTESLSTLLVGGIAFRAPEYSPNDVAAAEERTYDLFDDQQTALAPPNGKAQYLTLRFDQALRGLKVGAPVEFLGIEIGRVVSVNLDFDAKKRSFPLNVGIVIYPQRLGQAHVKMLKVLEHNPDDEAAAVRLIGTFIDNGLRAQARSGNLLTGQLYIALDFFPKAEKVAFDPTARPISVPTVPGSLEQLQEKLEAMIDKLNKLPVERIAGNLDSNLVELRKGLTQFNARTLPGVQNTLADLSKTLQSASSTLAEDSPQREQLTETLDELGRMSRSLRELSDYLGRHPESLIRGRPDNAAPLDLKGPPRN</sequence>
<name>A0AAE2A845_PSEFL</name>
<accession>A0AAE2A845</accession>
<dbReference type="RefSeq" id="WP_039768600.1">
    <property type="nucleotide sequence ID" value="NZ_JTGH01000010.1"/>
</dbReference>
<dbReference type="AlphaFoldDB" id="A0AAE2A845"/>
<evidence type="ECO:0000256" key="2">
    <source>
        <dbReference type="ARBA" id="ARBA00022475"/>
    </source>
</evidence>
<proteinExistence type="predicted"/>
<evidence type="ECO:0000256" key="1">
    <source>
        <dbReference type="ARBA" id="ARBA00004533"/>
    </source>
</evidence>
<dbReference type="InterPro" id="IPR003399">
    <property type="entry name" value="Mce/MlaD"/>
</dbReference>
<organism evidence="10 11">
    <name type="scientific">Pseudomonas fluorescens</name>
    <dbReference type="NCBI Taxonomy" id="294"/>
    <lineage>
        <taxon>Bacteria</taxon>
        <taxon>Pseudomonadati</taxon>
        <taxon>Pseudomonadota</taxon>
        <taxon>Gammaproteobacteria</taxon>
        <taxon>Pseudomonadales</taxon>
        <taxon>Pseudomonadaceae</taxon>
        <taxon>Pseudomonas</taxon>
    </lineage>
</organism>
<gene>
    <name evidence="10" type="ORF">QS95_13290</name>
</gene>
<keyword evidence="6 8" id="KW-0472">Membrane</keyword>
<evidence type="ECO:0000256" key="7">
    <source>
        <dbReference type="SAM" id="MobiDB-lite"/>
    </source>
</evidence>
<protein>
    <submittedName>
        <fullName evidence="10">Mammalian cell entry protein</fullName>
    </submittedName>
</protein>
<comment type="caution">
    <text evidence="10">The sequence shown here is derived from an EMBL/GenBank/DDBJ whole genome shotgun (WGS) entry which is preliminary data.</text>
</comment>
<evidence type="ECO:0000256" key="4">
    <source>
        <dbReference type="ARBA" id="ARBA00022692"/>
    </source>
</evidence>
<dbReference type="PANTHER" id="PTHR30462">
    <property type="entry name" value="INTERMEMBRANE TRANSPORT PROTEIN PQIB-RELATED"/>
    <property type="match status" value="1"/>
</dbReference>
<evidence type="ECO:0000256" key="5">
    <source>
        <dbReference type="ARBA" id="ARBA00022989"/>
    </source>
</evidence>
<dbReference type="Proteomes" id="UP000031587">
    <property type="component" value="Unassembled WGS sequence"/>
</dbReference>
<keyword evidence="2" id="KW-1003">Cell membrane</keyword>
<evidence type="ECO:0000256" key="3">
    <source>
        <dbReference type="ARBA" id="ARBA00022519"/>
    </source>
</evidence>
<reference evidence="10 11" key="1">
    <citation type="submission" date="2014-11" db="EMBL/GenBank/DDBJ databases">
        <title>Draft genome sequence of Pseudomonas fluorescens strains SF4c SF39a.</title>
        <authorList>
            <person name="Underwood G.E."/>
            <person name="Ly L.K."/>
            <person name="Bitzer A.S."/>
            <person name="Godino A."/>
            <person name="Bucci V."/>
            <person name="Fischer S."/>
            <person name="Silby M.W."/>
        </authorList>
    </citation>
    <scope>NUCLEOTIDE SEQUENCE [LARGE SCALE GENOMIC DNA]</scope>
    <source>
        <strain evidence="10 11">SF4c</strain>
    </source>
</reference>
<evidence type="ECO:0000313" key="10">
    <source>
        <dbReference type="EMBL" id="KIF60451.1"/>
    </source>
</evidence>
<dbReference type="EMBL" id="JTGH01000010">
    <property type="protein sequence ID" value="KIF60451.1"/>
    <property type="molecule type" value="Genomic_DNA"/>
</dbReference>
<dbReference type="InterPro" id="IPR051800">
    <property type="entry name" value="PqiA-PqiB_transport"/>
</dbReference>
<dbReference type="SUPFAM" id="SSF55060">
    <property type="entry name" value="GHMP Kinase, C-terminal domain"/>
    <property type="match status" value="1"/>
</dbReference>
<feature type="region of interest" description="Disordered" evidence="7">
    <location>
        <begin position="529"/>
        <end position="551"/>
    </location>
</feature>
<feature type="domain" description="Mce/MlaD" evidence="9">
    <location>
        <begin position="294"/>
        <end position="403"/>
    </location>
</feature>
<dbReference type="PANTHER" id="PTHR30462:SF0">
    <property type="entry name" value="INTERMEMBRANE TRANSPORT PROTEIN YEBT"/>
    <property type="match status" value="1"/>
</dbReference>
<keyword evidence="4 8" id="KW-0812">Transmembrane</keyword>
<keyword evidence="3" id="KW-0997">Cell inner membrane</keyword>
<dbReference type="InterPro" id="IPR036554">
    <property type="entry name" value="GHMP_kinase_C_sf"/>
</dbReference>
<feature type="domain" description="Mce/MlaD" evidence="9">
    <location>
        <begin position="165"/>
        <end position="225"/>
    </location>
</feature>
<feature type="domain" description="Mce/MlaD" evidence="9">
    <location>
        <begin position="50"/>
        <end position="120"/>
    </location>
</feature>
<dbReference type="Pfam" id="PF02470">
    <property type="entry name" value="MlaD"/>
    <property type="match status" value="3"/>
</dbReference>
<evidence type="ECO:0000256" key="6">
    <source>
        <dbReference type="ARBA" id="ARBA00023136"/>
    </source>
</evidence>
<keyword evidence="5 8" id="KW-1133">Transmembrane helix</keyword>